<dbReference type="CDD" id="cd00593">
    <property type="entry name" value="RIBOc"/>
    <property type="match status" value="1"/>
</dbReference>
<evidence type="ECO:0000313" key="3">
    <source>
        <dbReference type="EMBL" id="KAJ7663491.1"/>
    </source>
</evidence>
<accession>A0AAD7CTG4</accession>
<dbReference type="Gene3D" id="3.30.160.20">
    <property type="match status" value="1"/>
</dbReference>
<dbReference type="SUPFAM" id="SSF69065">
    <property type="entry name" value="RNase III domain-like"/>
    <property type="match status" value="1"/>
</dbReference>
<dbReference type="GO" id="GO:0006396">
    <property type="term" value="P:RNA processing"/>
    <property type="evidence" value="ECO:0007669"/>
    <property type="project" value="InterPro"/>
</dbReference>
<sequence>MASRLASHRWRLPLPRAAAGKPHSAVHRPTHRNLKDFKLKLKLAGKQFPAVVVSGRSWEWDHAELDINGNFPERTALSPRKPIGVQLEPILEGKPTSNEYWLAQYLSLFPGSGIGHLLPSLPEIETRNIRLRVFTHAGNNCVKRDQAMQKLEFLGDSVLQLVLTRLVLEMYPEVQIGLLATIRELLVRNSTLAKISVKYKLPHQLKAPPSQPGLRLNTNAQGGLYADRGLECVQTWLETLFQPHIIEAYITLQPEKNVDPKGTGSPLPSSSAKNSAVDTCNYTELLYNHLQNSEKHVEWAYENEHPVGSPVLIWSASVLVDKQVLGYGKGRTKTAARDDAAKQGLSRMGFVF</sequence>
<dbReference type="InterPro" id="IPR000999">
    <property type="entry name" value="RNase_III_dom"/>
</dbReference>
<dbReference type="Pfam" id="PF00636">
    <property type="entry name" value="Ribonuclease_3"/>
    <property type="match status" value="1"/>
</dbReference>
<comment type="caution">
    <text evidence="3">The sequence shown here is derived from an EMBL/GenBank/DDBJ whole genome shotgun (WGS) entry which is preliminary data.</text>
</comment>
<name>A0AAD7CTG4_MYCRO</name>
<dbReference type="PANTHER" id="PTHR14950:SF37">
    <property type="entry name" value="ENDORIBONUCLEASE DICER"/>
    <property type="match status" value="1"/>
</dbReference>
<dbReference type="SUPFAM" id="SSF54768">
    <property type="entry name" value="dsRNA-binding domain-like"/>
    <property type="match status" value="1"/>
</dbReference>
<dbReference type="PROSITE" id="PS50142">
    <property type="entry name" value="RNASE_3_2"/>
    <property type="match status" value="1"/>
</dbReference>
<keyword evidence="1" id="KW-0378">Hydrolase</keyword>
<protein>
    <submittedName>
        <fullName evidence="3">Ribonuclease III domain-containing protein</fullName>
    </submittedName>
</protein>
<organism evidence="3 4">
    <name type="scientific">Mycena rosella</name>
    <name type="common">Pink bonnet</name>
    <name type="synonym">Agaricus rosellus</name>
    <dbReference type="NCBI Taxonomy" id="1033263"/>
    <lineage>
        <taxon>Eukaryota</taxon>
        <taxon>Fungi</taxon>
        <taxon>Dikarya</taxon>
        <taxon>Basidiomycota</taxon>
        <taxon>Agaricomycotina</taxon>
        <taxon>Agaricomycetes</taxon>
        <taxon>Agaricomycetidae</taxon>
        <taxon>Agaricales</taxon>
        <taxon>Marasmiineae</taxon>
        <taxon>Mycenaceae</taxon>
        <taxon>Mycena</taxon>
    </lineage>
</organism>
<dbReference type="SMART" id="SM00535">
    <property type="entry name" value="RIBOc"/>
    <property type="match status" value="1"/>
</dbReference>
<dbReference type="PANTHER" id="PTHR14950">
    <property type="entry name" value="DICER-RELATED"/>
    <property type="match status" value="1"/>
</dbReference>
<feature type="domain" description="RNase III" evidence="2">
    <location>
        <begin position="124"/>
        <end position="206"/>
    </location>
</feature>
<dbReference type="Proteomes" id="UP001221757">
    <property type="component" value="Unassembled WGS sequence"/>
</dbReference>
<dbReference type="InterPro" id="IPR036389">
    <property type="entry name" value="RNase_III_sf"/>
</dbReference>
<dbReference type="AlphaFoldDB" id="A0AAD7CTG4"/>
<evidence type="ECO:0000256" key="1">
    <source>
        <dbReference type="ARBA" id="ARBA00022801"/>
    </source>
</evidence>
<dbReference type="GO" id="GO:0004525">
    <property type="term" value="F:ribonuclease III activity"/>
    <property type="evidence" value="ECO:0007669"/>
    <property type="project" value="InterPro"/>
</dbReference>
<gene>
    <name evidence="3" type="ORF">B0H17DRAFT_1092761</name>
</gene>
<evidence type="ECO:0000313" key="4">
    <source>
        <dbReference type="Proteomes" id="UP001221757"/>
    </source>
</evidence>
<keyword evidence="4" id="KW-1185">Reference proteome</keyword>
<dbReference type="PROSITE" id="PS00517">
    <property type="entry name" value="RNASE_3_1"/>
    <property type="match status" value="1"/>
</dbReference>
<proteinExistence type="predicted"/>
<dbReference type="Gene3D" id="1.10.1520.10">
    <property type="entry name" value="Ribonuclease III domain"/>
    <property type="match status" value="1"/>
</dbReference>
<dbReference type="EMBL" id="JARKIE010000233">
    <property type="protein sequence ID" value="KAJ7663491.1"/>
    <property type="molecule type" value="Genomic_DNA"/>
</dbReference>
<evidence type="ECO:0000259" key="2">
    <source>
        <dbReference type="PROSITE" id="PS50142"/>
    </source>
</evidence>
<reference evidence="3" key="1">
    <citation type="submission" date="2023-03" db="EMBL/GenBank/DDBJ databases">
        <title>Massive genome expansion in bonnet fungi (Mycena s.s.) driven by repeated elements and novel gene families across ecological guilds.</title>
        <authorList>
            <consortium name="Lawrence Berkeley National Laboratory"/>
            <person name="Harder C.B."/>
            <person name="Miyauchi S."/>
            <person name="Viragh M."/>
            <person name="Kuo A."/>
            <person name="Thoen E."/>
            <person name="Andreopoulos B."/>
            <person name="Lu D."/>
            <person name="Skrede I."/>
            <person name="Drula E."/>
            <person name="Henrissat B."/>
            <person name="Morin E."/>
            <person name="Kohler A."/>
            <person name="Barry K."/>
            <person name="LaButti K."/>
            <person name="Morin E."/>
            <person name="Salamov A."/>
            <person name="Lipzen A."/>
            <person name="Mereny Z."/>
            <person name="Hegedus B."/>
            <person name="Baldrian P."/>
            <person name="Stursova M."/>
            <person name="Weitz H."/>
            <person name="Taylor A."/>
            <person name="Grigoriev I.V."/>
            <person name="Nagy L.G."/>
            <person name="Martin F."/>
            <person name="Kauserud H."/>
        </authorList>
    </citation>
    <scope>NUCLEOTIDE SEQUENCE</scope>
    <source>
        <strain evidence="3">CBHHK067</strain>
    </source>
</reference>